<gene>
    <name evidence="2" type="ORF">SAMN05660866_02980</name>
</gene>
<keyword evidence="3" id="KW-1185">Reference proteome</keyword>
<protein>
    <submittedName>
        <fullName evidence="2">Flavin containing amine oxidoreductase</fullName>
    </submittedName>
</protein>
<name>A0A1T5DMW0_9FLAO</name>
<dbReference type="GO" id="GO:0016491">
    <property type="term" value="F:oxidoreductase activity"/>
    <property type="evidence" value="ECO:0007669"/>
    <property type="project" value="InterPro"/>
</dbReference>
<reference evidence="3" key="1">
    <citation type="submission" date="2017-02" db="EMBL/GenBank/DDBJ databases">
        <authorList>
            <person name="Varghese N."/>
            <person name="Submissions S."/>
        </authorList>
    </citation>
    <scope>NUCLEOTIDE SEQUENCE [LARGE SCALE GENOMIC DNA]</scope>
    <source>
        <strain evidence="3">DSM 23546</strain>
    </source>
</reference>
<dbReference type="STRING" id="561365.SAMN05660866_02980"/>
<accession>A0A1T5DMW0</accession>
<dbReference type="InterPro" id="IPR002937">
    <property type="entry name" value="Amino_oxidase"/>
</dbReference>
<evidence type="ECO:0000313" key="3">
    <source>
        <dbReference type="Proteomes" id="UP000190339"/>
    </source>
</evidence>
<dbReference type="Gene3D" id="3.50.50.60">
    <property type="entry name" value="FAD/NAD(P)-binding domain"/>
    <property type="match status" value="1"/>
</dbReference>
<evidence type="ECO:0000313" key="2">
    <source>
        <dbReference type="EMBL" id="SKB72920.1"/>
    </source>
</evidence>
<feature type="domain" description="Amine oxidase" evidence="1">
    <location>
        <begin position="15"/>
        <end position="405"/>
    </location>
</feature>
<proteinExistence type="predicted"/>
<sequence>MEKKNTKIAIIGAGISGLIAALRLEKDGFSPIIYEKSDRAGGRVKTDIVEGYQLDRGFQVLLDAYPKAQEYLDYTDLELQQFLPGAQIFNQGKSTVLGDPLRSLQLLLPTLSSTIGDFSDKLKILKLNSTLKKKSLEDIFNEDETTTLDFLKSKGFSNEIIEQFFRPFFSGIFLEHNLETSSRMFQFVYKMFGTGNAVLPKAGIEAIPKQLEQQLKRTIIKFNTAVESVTDNGIRFTDKKEVQPDYVIIATDASPLVPNLRKQQLDWHSSDTLYFTTKTRKIQKPLIGLISDKEALINNIFYYTSIKTEHKGGEELLSVTVVKEHKLSEYELIQKVKDDLKTFCGITTERYLKHYPIKMALPQLNNLRYSLMPSETRLTERMFLAGDYLLNGSLNAAMISGEMAAIGVIQTIEKT</sequence>
<dbReference type="InterPro" id="IPR036188">
    <property type="entry name" value="FAD/NAD-bd_sf"/>
</dbReference>
<dbReference type="PRINTS" id="PR00419">
    <property type="entry name" value="ADXRDTASE"/>
</dbReference>
<dbReference type="OrthoDB" id="9767561at2"/>
<organism evidence="2 3">
    <name type="scientific">Maribacter arcticus</name>
    <dbReference type="NCBI Taxonomy" id="561365"/>
    <lineage>
        <taxon>Bacteria</taxon>
        <taxon>Pseudomonadati</taxon>
        <taxon>Bacteroidota</taxon>
        <taxon>Flavobacteriia</taxon>
        <taxon>Flavobacteriales</taxon>
        <taxon>Flavobacteriaceae</taxon>
        <taxon>Maribacter</taxon>
    </lineage>
</organism>
<dbReference type="AlphaFoldDB" id="A0A1T5DMW0"/>
<dbReference type="Proteomes" id="UP000190339">
    <property type="component" value="Unassembled WGS sequence"/>
</dbReference>
<dbReference type="PANTHER" id="PTHR42841">
    <property type="entry name" value="AMINE OXIDASE"/>
    <property type="match status" value="1"/>
</dbReference>
<dbReference type="RefSeq" id="WP_079513405.1">
    <property type="nucleotide sequence ID" value="NZ_FUYL01000010.1"/>
</dbReference>
<dbReference type="EMBL" id="FUYL01000010">
    <property type="protein sequence ID" value="SKB72920.1"/>
    <property type="molecule type" value="Genomic_DNA"/>
</dbReference>
<evidence type="ECO:0000259" key="1">
    <source>
        <dbReference type="Pfam" id="PF01593"/>
    </source>
</evidence>
<dbReference type="SUPFAM" id="SSF51905">
    <property type="entry name" value="FAD/NAD(P)-binding domain"/>
    <property type="match status" value="1"/>
</dbReference>
<dbReference type="Pfam" id="PF01593">
    <property type="entry name" value="Amino_oxidase"/>
    <property type="match status" value="1"/>
</dbReference>